<comment type="caution">
    <text evidence="3">The sequence shown here is derived from an EMBL/GenBank/DDBJ whole genome shotgun (WGS) entry which is preliminary data.</text>
</comment>
<keyword evidence="1" id="KW-0812">Transmembrane</keyword>
<proteinExistence type="predicted"/>
<protein>
    <submittedName>
        <fullName evidence="3">Ion channel family protein</fullName>
    </submittedName>
</protein>
<feature type="transmembrane region" description="Helical" evidence="1">
    <location>
        <begin position="6"/>
        <end position="25"/>
    </location>
</feature>
<dbReference type="SUPFAM" id="SSF81324">
    <property type="entry name" value="Voltage-gated potassium channels"/>
    <property type="match status" value="1"/>
</dbReference>
<evidence type="ECO:0000313" key="4">
    <source>
        <dbReference type="Proteomes" id="UP000192342"/>
    </source>
</evidence>
<keyword evidence="4" id="KW-1185">Reference proteome</keyword>
<feature type="domain" description="Potassium channel" evidence="2">
    <location>
        <begin position="61"/>
        <end position="134"/>
    </location>
</feature>
<keyword evidence="1" id="KW-1133">Transmembrane helix</keyword>
<dbReference type="Pfam" id="PF07885">
    <property type="entry name" value="Ion_trans_2"/>
    <property type="match status" value="1"/>
</dbReference>
<evidence type="ECO:0000313" key="3">
    <source>
        <dbReference type="EMBL" id="ORE87160.1"/>
    </source>
</evidence>
<dbReference type="InterPro" id="IPR013099">
    <property type="entry name" value="K_chnl_dom"/>
</dbReference>
<gene>
    <name evidence="3" type="ORF">ATO7_08972</name>
</gene>
<evidence type="ECO:0000259" key="2">
    <source>
        <dbReference type="Pfam" id="PF07885"/>
    </source>
</evidence>
<dbReference type="STRING" id="1317117.ATO7_08972"/>
<dbReference type="EMBL" id="AQQV01000002">
    <property type="protein sequence ID" value="ORE87160.1"/>
    <property type="molecule type" value="Genomic_DNA"/>
</dbReference>
<sequence length="147" mass="15988">MLSAHTTAMLLTLGVVAITVTLHYEGLNALNNALPRWRHVPARLRMLVLIALLLVLHLVEIGIFGLGIHMATHFPSLGGISGGHPALSLMDAVYLSATTYSTLGYGDLVPHGAIRILVGVESVVGLLMITWSASFTYLEMQRYWTPR</sequence>
<feature type="transmembrane region" description="Helical" evidence="1">
    <location>
        <begin position="113"/>
        <end position="138"/>
    </location>
</feature>
<dbReference type="Proteomes" id="UP000192342">
    <property type="component" value="Unassembled WGS sequence"/>
</dbReference>
<dbReference type="Gene3D" id="1.10.287.70">
    <property type="match status" value="1"/>
</dbReference>
<dbReference type="OrthoDB" id="9813518at2"/>
<name>A0A1Y1SDU4_9GAMM</name>
<feature type="transmembrane region" description="Helical" evidence="1">
    <location>
        <begin position="46"/>
        <end position="68"/>
    </location>
</feature>
<dbReference type="AlphaFoldDB" id="A0A1Y1SDU4"/>
<keyword evidence="1" id="KW-0472">Membrane</keyword>
<dbReference type="RefSeq" id="WP_083561352.1">
    <property type="nucleotide sequence ID" value="NZ_AQQV01000002.1"/>
</dbReference>
<reference evidence="3 4" key="1">
    <citation type="submission" date="2013-04" db="EMBL/GenBank/DDBJ databases">
        <title>Oceanococcus atlanticus 22II-S10r2 Genome Sequencing.</title>
        <authorList>
            <person name="Lai Q."/>
            <person name="Li G."/>
            <person name="Shao Z."/>
        </authorList>
    </citation>
    <scope>NUCLEOTIDE SEQUENCE [LARGE SCALE GENOMIC DNA]</scope>
    <source>
        <strain evidence="3 4">22II-S10r2</strain>
    </source>
</reference>
<evidence type="ECO:0000256" key="1">
    <source>
        <dbReference type="SAM" id="Phobius"/>
    </source>
</evidence>
<accession>A0A1Y1SDU4</accession>
<organism evidence="3 4">
    <name type="scientific">Oceanococcus atlanticus</name>
    <dbReference type="NCBI Taxonomy" id="1317117"/>
    <lineage>
        <taxon>Bacteria</taxon>
        <taxon>Pseudomonadati</taxon>
        <taxon>Pseudomonadota</taxon>
        <taxon>Gammaproteobacteria</taxon>
        <taxon>Chromatiales</taxon>
        <taxon>Oceanococcaceae</taxon>
        <taxon>Oceanococcus</taxon>
    </lineage>
</organism>